<name>A0A2K1IBN1_PHYPA</name>
<evidence type="ECO:0000313" key="3">
    <source>
        <dbReference type="Proteomes" id="UP000006727"/>
    </source>
</evidence>
<dbReference type="EnsemblPlants" id="Pp3c26_2950V3.1">
    <property type="protein sequence ID" value="Pp3c26_2950V3.1"/>
    <property type="gene ID" value="Pp3c26_2950"/>
</dbReference>
<protein>
    <submittedName>
        <fullName evidence="1 2">Uncharacterized protein</fullName>
    </submittedName>
</protein>
<dbReference type="PaxDb" id="3218-PP1S306_25V6.1"/>
<gene>
    <name evidence="1" type="ORF">PHYPA_030155</name>
</gene>
<dbReference type="Proteomes" id="UP000006727">
    <property type="component" value="Chromosome 26"/>
</dbReference>
<organism evidence="1">
    <name type="scientific">Physcomitrium patens</name>
    <name type="common">Spreading-leaved earth moss</name>
    <name type="synonym">Physcomitrella patens</name>
    <dbReference type="NCBI Taxonomy" id="3218"/>
    <lineage>
        <taxon>Eukaryota</taxon>
        <taxon>Viridiplantae</taxon>
        <taxon>Streptophyta</taxon>
        <taxon>Embryophyta</taxon>
        <taxon>Bryophyta</taxon>
        <taxon>Bryophytina</taxon>
        <taxon>Bryopsida</taxon>
        <taxon>Funariidae</taxon>
        <taxon>Funariales</taxon>
        <taxon>Funariaceae</taxon>
        <taxon>Physcomitrium</taxon>
    </lineage>
</organism>
<dbReference type="Gramene" id="Pp3c26_2950V3.1">
    <property type="protein sequence ID" value="Pp3c26_2950V3.1"/>
    <property type="gene ID" value="Pp3c26_2950"/>
</dbReference>
<sequence length="56" mass="6257">MVVAVRVLTGWPSKTSFGAEMSNVRFRHGRAAIHLSNQHQPQWSLSGSQSMWSCDV</sequence>
<evidence type="ECO:0000313" key="1">
    <source>
        <dbReference type="EMBL" id="PNR26674.1"/>
    </source>
</evidence>
<evidence type="ECO:0000313" key="2">
    <source>
        <dbReference type="EnsemblPlants" id="Pp3c26_2950V3.1"/>
    </source>
</evidence>
<accession>A0A2K1IBN1</accession>
<dbReference type="EMBL" id="ABEU02000026">
    <property type="protein sequence ID" value="PNR26674.1"/>
    <property type="molecule type" value="Genomic_DNA"/>
</dbReference>
<reference evidence="1 3" key="2">
    <citation type="journal article" date="2018" name="Plant J.">
        <title>The Physcomitrella patens chromosome-scale assembly reveals moss genome structure and evolution.</title>
        <authorList>
            <person name="Lang D."/>
            <person name="Ullrich K.K."/>
            <person name="Murat F."/>
            <person name="Fuchs J."/>
            <person name="Jenkins J."/>
            <person name="Haas F.B."/>
            <person name="Piednoel M."/>
            <person name="Gundlach H."/>
            <person name="Van Bel M."/>
            <person name="Meyberg R."/>
            <person name="Vives C."/>
            <person name="Morata J."/>
            <person name="Symeonidi A."/>
            <person name="Hiss M."/>
            <person name="Muchero W."/>
            <person name="Kamisugi Y."/>
            <person name="Saleh O."/>
            <person name="Blanc G."/>
            <person name="Decker E.L."/>
            <person name="van Gessel N."/>
            <person name="Grimwood J."/>
            <person name="Hayes R.D."/>
            <person name="Graham S.W."/>
            <person name="Gunter L.E."/>
            <person name="McDaniel S.F."/>
            <person name="Hoernstein S.N.W."/>
            <person name="Larsson A."/>
            <person name="Li F.W."/>
            <person name="Perroud P.F."/>
            <person name="Phillips J."/>
            <person name="Ranjan P."/>
            <person name="Rokshar D.S."/>
            <person name="Rothfels C.J."/>
            <person name="Schneider L."/>
            <person name="Shu S."/>
            <person name="Stevenson D.W."/>
            <person name="Thummler F."/>
            <person name="Tillich M."/>
            <person name="Villarreal Aguilar J.C."/>
            <person name="Widiez T."/>
            <person name="Wong G.K."/>
            <person name="Wymore A."/>
            <person name="Zhang Y."/>
            <person name="Zimmer A.D."/>
            <person name="Quatrano R.S."/>
            <person name="Mayer K.F.X."/>
            <person name="Goodstein D."/>
            <person name="Casacuberta J.M."/>
            <person name="Vandepoele K."/>
            <person name="Reski R."/>
            <person name="Cuming A.C."/>
            <person name="Tuskan G.A."/>
            <person name="Maumus F."/>
            <person name="Salse J."/>
            <person name="Schmutz J."/>
            <person name="Rensing S.A."/>
        </authorList>
    </citation>
    <scope>NUCLEOTIDE SEQUENCE [LARGE SCALE GENOMIC DNA]</scope>
    <source>
        <strain evidence="2 3">cv. Gransden 2004</strain>
    </source>
</reference>
<dbReference type="InParanoid" id="A0A2K1IBN1"/>
<keyword evidence="3" id="KW-1185">Reference proteome</keyword>
<reference evidence="1 3" key="1">
    <citation type="journal article" date="2008" name="Science">
        <title>The Physcomitrella genome reveals evolutionary insights into the conquest of land by plants.</title>
        <authorList>
            <person name="Rensing S."/>
            <person name="Lang D."/>
            <person name="Zimmer A."/>
            <person name="Terry A."/>
            <person name="Salamov A."/>
            <person name="Shapiro H."/>
            <person name="Nishiyama T."/>
            <person name="Perroud P.-F."/>
            <person name="Lindquist E."/>
            <person name="Kamisugi Y."/>
            <person name="Tanahashi T."/>
            <person name="Sakakibara K."/>
            <person name="Fujita T."/>
            <person name="Oishi K."/>
            <person name="Shin-I T."/>
            <person name="Kuroki Y."/>
            <person name="Toyoda A."/>
            <person name="Suzuki Y."/>
            <person name="Hashimoto A."/>
            <person name="Yamaguchi K."/>
            <person name="Sugano A."/>
            <person name="Kohara Y."/>
            <person name="Fujiyama A."/>
            <person name="Anterola A."/>
            <person name="Aoki S."/>
            <person name="Ashton N."/>
            <person name="Barbazuk W.B."/>
            <person name="Barker E."/>
            <person name="Bennetzen J."/>
            <person name="Bezanilla M."/>
            <person name="Blankenship R."/>
            <person name="Cho S.H."/>
            <person name="Dutcher S."/>
            <person name="Estelle M."/>
            <person name="Fawcett J.A."/>
            <person name="Gundlach H."/>
            <person name="Hanada K."/>
            <person name="Heyl A."/>
            <person name="Hicks K.A."/>
            <person name="Hugh J."/>
            <person name="Lohr M."/>
            <person name="Mayer K."/>
            <person name="Melkozernov A."/>
            <person name="Murata T."/>
            <person name="Nelson D."/>
            <person name="Pils B."/>
            <person name="Prigge M."/>
            <person name="Reiss B."/>
            <person name="Renner T."/>
            <person name="Rombauts S."/>
            <person name="Rushton P."/>
            <person name="Sanderfoot A."/>
            <person name="Schween G."/>
            <person name="Shiu S.-H."/>
            <person name="Stueber K."/>
            <person name="Theodoulou F.L."/>
            <person name="Tu H."/>
            <person name="Van de Peer Y."/>
            <person name="Verrier P.J."/>
            <person name="Waters E."/>
            <person name="Wood A."/>
            <person name="Yang L."/>
            <person name="Cove D."/>
            <person name="Cuming A."/>
            <person name="Hasebe M."/>
            <person name="Lucas S."/>
            <person name="Mishler D.B."/>
            <person name="Reski R."/>
            <person name="Grigoriev I."/>
            <person name="Quatrano R.S."/>
            <person name="Boore J.L."/>
        </authorList>
    </citation>
    <scope>NUCLEOTIDE SEQUENCE [LARGE SCALE GENOMIC DNA]</scope>
    <source>
        <strain evidence="2 3">cv. Gransden 2004</strain>
    </source>
</reference>
<dbReference type="AlphaFoldDB" id="A0A2K1IBN1"/>
<proteinExistence type="predicted"/>
<reference evidence="2" key="3">
    <citation type="submission" date="2020-12" db="UniProtKB">
        <authorList>
            <consortium name="EnsemblPlants"/>
        </authorList>
    </citation>
    <scope>IDENTIFICATION</scope>
</reference>